<proteinExistence type="predicted"/>
<dbReference type="GeneID" id="68356592"/>
<dbReference type="GO" id="GO:0016787">
    <property type="term" value="F:hydrolase activity"/>
    <property type="evidence" value="ECO:0007669"/>
    <property type="project" value="UniProtKB-KW"/>
</dbReference>
<evidence type="ECO:0000313" key="4">
    <source>
        <dbReference type="Proteomes" id="UP000824596"/>
    </source>
</evidence>
<dbReference type="PANTHER" id="PTHR43283:SF11">
    <property type="entry name" value="BETA-LACTAMASE-RELATED DOMAIN-CONTAINING PROTEIN"/>
    <property type="match status" value="1"/>
</dbReference>
<evidence type="ECO:0000259" key="2">
    <source>
        <dbReference type="Pfam" id="PF00144"/>
    </source>
</evidence>
<reference evidence="3" key="1">
    <citation type="submission" date="2021-09" db="EMBL/GenBank/DDBJ databases">
        <title>A high-quality genome of the endoparasitic fungus Hirsutella rhossiliensis with a comparison of Hirsutella genomes reveals transposable elements contributing to genome size variation.</title>
        <authorList>
            <person name="Lin R."/>
            <person name="Jiao Y."/>
            <person name="Sun X."/>
            <person name="Ling J."/>
            <person name="Xie B."/>
            <person name="Cheng X."/>
        </authorList>
    </citation>
    <scope>NUCLEOTIDE SEQUENCE</scope>
    <source>
        <strain evidence="3">HR02</strain>
    </source>
</reference>
<dbReference type="InterPro" id="IPR012338">
    <property type="entry name" value="Beta-lactam/transpept-like"/>
</dbReference>
<dbReference type="AlphaFoldDB" id="A0A9P8SHC3"/>
<dbReference type="SUPFAM" id="SSF56601">
    <property type="entry name" value="beta-lactamase/transpeptidase-like"/>
    <property type="match status" value="1"/>
</dbReference>
<dbReference type="Pfam" id="PF00144">
    <property type="entry name" value="Beta-lactamase"/>
    <property type="match status" value="1"/>
</dbReference>
<comment type="caution">
    <text evidence="3">The sequence shown here is derived from an EMBL/GenBank/DDBJ whole genome shotgun (WGS) entry which is preliminary data.</text>
</comment>
<organism evidence="3 4">
    <name type="scientific">Hirsutella rhossiliensis</name>
    <dbReference type="NCBI Taxonomy" id="111463"/>
    <lineage>
        <taxon>Eukaryota</taxon>
        <taxon>Fungi</taxon>
        <taxon>Dikarya</taxon>
        <taxon>Ascomycota</taxon>
        <taxon>Pezizomycotina</taxon>
        <taxon>Sordariomycetes</taxon>
        <taxon>Hypocreomycetidae</taxon>
        <taxon>Hypocreales</taxon>
        <taxon>Ophiocordycipitaceae</taxon>
        <taxon>Hirsutella</taxon>
    </lineage>
</organism>
<dbReference type="Proteomes" id="UP000824596">
    <property type="component" value="Unassembled WGS sequence"/>
</dbReference>
<dbReference type="InterPro" id="IPR001466">
    <property type="entry name" value="Beta-lactam-related"/>
</dbReference>
<dbReference type="EMBL" id="JAIZPD010000008">
    <property type="protein sequence ID" value="KAH0961385.1"/>
    <property type="molecule type" value="Genomic_DNA"/>
</dbReference>
<feature type="domain" description="Beta-lactamase-related" evidence="2">
    <location>
        <begin position="36"/>
        <end position="169"/>
    </location>
</feature>
<dbReference type="RefSeq" id="XP_044718898.1">
    <property type="nucleotide sequence ID" value="XM_044865934.1"/>
</dbReference>
<accession>A0A9P8SHC3</accession>
<sequence length="190" mass="20508">MNTTYFNRGNVEGVASNLVAPQEFQADVMGPGRGEPERPQPVRGSVHDENAYALEGVGGHAGLFSTVDDTARFCQMILNNGTYGGRRILSRAAVDLVFTNFNARFPGQDHGIGFELNQYYTAGPMANPLSASHTGFTGTSLVIDRASGCFLVFLANRVHPSRKWASNNIVRQTLGAWVAKALGMDVQFPA</sequence>
<name>A0A9P8SHC3_9HYPO</name>
<dbReference type="Gene3D" id="3.40.710.10">
    <property type="entry name" value="DD-peptidase/beta-lactamase superfamily"/>
    <property type="match status" value="1"/>
</dbReference>
<dbReference type="InterPro" id="IPR050789">
    <property type="entry name" value="Diverse_Enzym_Activities"/>
</dbReference>
<protein>
    <submittedName>
        <fullName evidence="3">Beta-lactamase domain-containing protein</fullName>
    </submittedName>
</protein>
<keyword evidence="4" id="KW-1185">Reference proteome</keyword>
<evidence type="ECO:0000256" key="1">
    <source>
        <dbReference type="ARBA" id="ARBA00022801"/>
    </source>
</evidence>
<evidence type="ECO:0000313" key="3">
    <source>
        <dbReference type="EMBL" id="KAH0961385.1"/>
    </source>
</evidence>
<dbReference type="PANTHER" id="PTHR43283">
    <property type="entry name" value="BETA-LACTAMASE-RELATED"/>
    <property type="match status" value="1"/>
</dbReference>
<gene>
    <name evidence="3" type="ORF">HRG_07463</name>
</gene>
<dbReference type="OrthoDB" id="5946976at2759"/>
<keyword evidence="1" id="KW-0378">Hydrolase</keyword>